<name>A0A972W094_9GAMM</name>
<dbReference type="HAMAP" id="MF_00279">
    <property type="entry name" value="PdxJ"/>
    <property type="match status" value="1"/>
</dbReference>
<comment type="catalytic activity">
    <reaction evidence="4">
        <text>3-amino-2-oxopropyl phosphate + 1-deoxy-D-xylulose 5-phosphate = pyridoxine 5'-phosphate + phosphate + 2 H2O + H(+)</text>
        <dbReference type="Rhea" id="RHEA:15265"/>
        <dbReference type="ChEBI" id="CHEBI:15377"/>
        <dbReference type="ChEBI" id="CHEBI:15378"/>
        <dbReference type="ChEBI" id="CHEBI:43474"/>
        <dbReference type="ChEBI" id="CHEBI:57279"/>
        <dbReference type="ChEBI" id="CHEBI:57792"/>
        <dbReference type="ChEBI" id="CHEBI:58589"/>
        <dbReference type="EC" id="2.6.99.2"/>
    </reaction>
</comment>
<dbReference type="NCBIfam" id="NF003626">
    <property type="entry name" value="PRK05265.1-4"/>
    <property type="match status" value="1"/>
</dbReference>
<comment type="pathway">
    <text evidence="4">Cofactor biosynthesis; pyridoxine 5'-phosphate biosynthesis; pyridoxine 5'-phosphate from D-erythrose 4-phosphate: step 5/5.</text>
</comment>
<proteinExistence type="inferred from homology"/>
<feature type="binding site" evidence="4">
    <location>
        <position position="50"/>
    </location>
    <ligand>
        <name>1-deoxy-D-xylulose 5-phosphate</name>
        <dbReference type="ChEBI" id="CHEBI:57792"/>
    </ligand>
</feature>
<feature type="active site" description="Proton donor" evidence="4">
    <location>
        <position position="203"/>
    </location>
</feature>
<comment type="subunit">
    <text evidence="4">Homooctamer; tetramer of dimers.</text>
</comment>
<dbReference type="InterPro" id="IPR004569">
    <property type="entry name" value="PyrdxlP_synth_PdxJ"/>
</dbReference>
<reference evidence="6" key="1">
    <citation type="submission" date="2020-05" db="EMBL/GenBank/DDBJ databases">
        <title>Sulfur intermediates as new biogeochemical hubs in an aquatic model microbial ecosystem.</title>
        <authorList>
            <person name="Vigneron A."/>
        </authorList>
    </citation>
    <scope>NUCLEOTIDE SEQUENCE</scope>
    <source>
        <strain evidence="6">Bin.250</strain>
    </source>
</reference>
<comment type="caution">
    <text evidence="4">Lacks conserved residue(s) required for the propagation of feature annotation.</text>
</comment>
<dbReference type="EMBL" id="JABMOJ010000430">
    <property type="protein sequence ID" value="NQV65947.1"/>
    <property type="molecule type" value="Genomic_DNA"/>
</dbReference>
<evidence type="ECO:0000256" key="1">
    <source>
        <dbReference type="ARBA" id="ARBA00022490"/>
    </source>
</evidence>
<evidence type="ECO:0000313" key="6">
    <source>
        <dbReference type="EMBL" id="NQV65947.1"/>
    </source>
</evidence>
<protein>
    <recommendedName>
        <fullName evidence="4 5">Pyridoxine 5'-phosphate synthase</fullName>
        <shortName evidence="4">PNP synthase</shortName>
        <ecNumber evidence="4 5">2.6.99.2</ecNumber>
    </recommendedName>
</protein>
<evidence type="ECO:0000256" key="3">
    <source>
        <dbReference type="ARBA" id="ARBA00023096"/>
    </source>
</evidence>
<feature type="binding site" evidence="4">
    <location>
        <begin position="226"/>
        <end position="227"/>
    </location>
    <ligand>
        <name>3-amino-2-oxopropyl phosphate</name>
        <dbReference type="ChEBI" id="CHEBI:57279"/>
    </ligand>
</feature>
<evidence type="ECO:0000313" key="7">
    <source>
        <dbReference type="Proteomes" id="UP000754644"/>
    </source>
</evidence>
<dbReference type="GO" id="GO:0033856">
    <property type="term" value="F:pyridoxine 5'-phosphate synthase activity"/>
    <property type="evidence" value="ECO:0007669"/>
    <property type="project" value="UniProtKB-UniRule"/>
</dbReference>
<dbReference type="SUPFAM" id="SSF63892">
    <property type="entry name" value="Pyridoxine 5'-phosphate synthase"/>
    <property type="match status" value="1"/>
</dbReference>
<dbReference type="Pfam" id="PF03740">
    <property type="entry name" value="PdxJ"/>
    <property type="match status" value="1"/>
</dbReference>
<feature type="binding site" evidence="4">
    <location>
        <position position="45"/>
    </location>
    <ligand>
        <name>1-deoxy-D-xylulose 5-phosphate</name>
        <dbReference type="ChEBI" id="CHEBI:57792"/>
    </ligand>
</feature>
<dbReference type="GO" id="GO:0008615">
    <property type="term" value="P:pyridoxine biosynthetic process"/>
    <property type="evidence" value="ECO:0007669"/>
    <property type="project" value="UniProtKB-UniRule"/>
</dbReference>
<feature type="active site" description="Proton acceptor" evidence="4">
    <location>
        <position position="43"/>
    </location>
</feature>
<comment type="subcellular location">
    <subcellularLocation>
        <location evidence="4">Cytoplasm</location>
    </subcellularLocation>
</comment>
<dbReference type="InterPro" id="IPR036130">
    <property type="entry name" value="Pyridoxine-5'_phos_synth"/>
</dbReference>
<evidence type="ECO:0000256" key="5">
    <source>
        <dbReference type="NCBIfam" id="TIGR00559"/>
    </source>
</evidence>
<dbReference type="Gene3D" id="3.20.20.70">
    <property type="entry name" value="Aldolase class I"/>
    <property type="match status" value="1"/>
</dbReference>
<keyword evidence="1 4" id="KW-0963">Cytoplasm</keyword>
<dbReference type="GO" id="GO:0005829">
    <property type="term" value="C:cytosol"/>
    <property type="evidence" value="ECO:0007669"/>
    <property type="project" value="TreeGrafter"/>
</dbReference>
<comment type="caution">
    <text evidence="6">The sequence shown here is derived from an EMBL/GenBank/DDBJ whole genome shotgun (WGS) entry which is preliminary data.</text>
</comment>
<organism evidence="6 7">
    <name type="scientific">SAR86 cluster bacterium</name>
    <dbReference type="NCBI Taxonomy" id="2030880"/>
    <lineage>
        <taxon>Bacteria</taxon>
        <taxon>Pseudomonadati</taxon>
        <taxon>Pseudomonadota</taxon>
        <taxon>Gammaproteobacteria</taxon>
        <taxon>SAR86 cluster</taxon>
    </lineage>
</organism>
<evidence type="ECO:0000256" key="4">
    <source>
        <dbReference type="HAMAP-Rule" id="MF_00279"/>
    </source>
</evidence>
<feature type="active site" description="Proton acceptor" evidence="4">
    <location>
        <position position="76"/>
    </location>
</feature>
<keyword evidence="2 4" id="KW-0808">Transferase</keyword>
<dbReference type="EC" id="2.6.99.2" evidence="4 5"/>
<dbReference type="Proteomes" id="UP000754644">
    <property type="component" value="Unassembled WGS sequence"/>
</dbReference>
<evidence type="ECO:0000256" key="2">
    <source>
        <dbReference type="ARBA" id="ARBA00022679"/>
    </source>
</evidence>
<gene>
    <name evidence="4" type="primary">pdxJ</name>
    <name evidence="6" type="ORF">HQ497_11350</name>
</gene>
<sequence>MTKLSVNLNKIALLRNSRDTTIPSVTAAAETSIAAGAQGITVHPRPDMRHIRPADVLDLASLLKQPQYADIELNIEGNPFAGPEANGFPGFMTLVRDTLPQQCTLVPDDPIQLTSDHGWDLSGDNTALKTVIDELKGLGIRVSLFMDPIAAQIEHAAALGADRIEFYTGPYADQYGDHESVLATFIEAGKLAQQLSLGINAGHDLNQDNLGEFCQRVKPVAEVSIGHALISDALWDGLATTVRRYNTILEKSG</sequence>
<dbReference type="CDD" id="cd00003">
    <property type="entry name" value="PNPsynthase"/>
    <property type="match status" value="1"/>
</dbReference>
<feature type="binding site" evidence="4">
    <location>
        <position position="204"/>
    </location>
    <ligand>
        <name>3-amino-2-oxopropyl phosphate</name>
        <dbReference type="ChEBI" id="CHEBI:57279"/>
    </ligand>
</feature>
<dbReference type="PANTHER" id="PTHR30456:SF0">
    <property type="entry name" value="PYRIDOXINE 5'-PHOSPHATE SYNTHASE"/>
    <property type="match status" value="1"/>
</dbReference>
<comment type="function">
    <text evidence="4">Catalyzes the complicated ring closure reaction between the two acyclic compounds 1-deoxy-D-xylulose-5-phosphate (DXP) and 3-amino-2-oxopropyl phosphate (1-amino-acetone-3-phosphate or AAP) to form pyridoxine 5'-phosphate (PNP) and inorganic phosphate.</text>
</comment>
<comment type="similarity">
    <text evidence="4">Belongs to the PNP synthase family.</text>
</comment>
<dbReference type="AlphaFoldDB" id="A0A972W094"/>
<feature type="binding site" evidence="4">
    <location>
        <position position="114"/>
    </location>
    <ligand>
        <name>1-deoxy-D-xylulose 5-phosphate</name>
        <dbReference type="ChEBI" id="CHEBI:57792"/>
    </ligand>
</feature>
<feature type="binding site" evidence="4">
    <location>
        <position position="7"/>
    </location>
    <ligand>
        <name>3-amino-2-oxopropyl phosphate</name>
        <dbReference type="ChEBI" id="CHEBI:57279"/>
    </ligand>
</feature>
<keyword evidence="3 4" id="KW-0664">Pyridoxine biosynthesis</keyword>
<accession>A0A972W094</accession>
<dbReference type="NCBIfam" id="TIGR00559">
    <property type="entry name" value="pdxJ"/>
    <property type="match status" value="1"/>
</dbReference>
<feature type="site" description="Transition state stabilizer" evidence="4">
    <location>
        <position position="165"/>
    </location>
</feature>
<dbReference type="InterPro" id="IPR013785">
    <property type="entry name" value="Aldolase_TIM"/>
</dbReference>
<feature type="binding site" evidence="4">
    <location>
        <position position="18"/>
    </location>
    <ligand>
        <name>3-amino-2-oxopropyl phosphate</name>
        <dbReference type="ChEBI" id="CHEBI:57279"/>
    </ligand>
</feature>
<dbReference type="PANTHER" id="PTHR30456">
    <property type="entry name" value="PYRIDOXINE 5'-PHOSPHATE SYNTHASE"/>
    <property type="match status" value="1"/>
</dbReference>